<dbReference type="InterPro" id="IPR011006">
    <property type="entry name" value="CheY-like_superfamily"/>
</dbReference>
<keyword evidence="7" id="KW-0804">Transcription</keyword>
<sequence length="508" mass="59422">MYKIMLVDDEKLELEMIRDYVDWKQYDIEVVGAAKNGMEALSVAEKCLPDIIITDVKMPIMDGLQFSKELRKRNTQVEIIFLSGYDEFSYIKTALQLEVTDYLLKPLDFDELPSVISRAKERLEKRKKEEESQKVLLEQFMKDLLFNPSLIRMEADITCQRLVDNDQYFLVIVSIDNFSLLPNALKMSHHYYHFINEYILKRAKSGIVIETRDGEYGIILNLGVDKHLDLNRALCDLMEEFFRVFQISITMVLPPNPIVLEEISNVYTISKNTLQLRFYYGPGKLLKPEMINKTKDILIPTIHQDLASSMLVGDWQKSEELLNSLFNYFIEHEVERDVICNELYRLLTYLLTNLFNGGYTQPSEKDALKNIFQFDTMTALKHFIQENIKSLFQYLREKEGDNYQLIVNQIILYIKNNLDKSLIVEDIASNVYLSPNYIRSIFKEKTGETILSYITKARIEKATELLQNKSLKIKDICISVGFESVSYFCSLFRKYKGMTPNEFRKKIS</sequence>
<dbReference type="EMBL" id="JACCBX010000011">
    <property type="protein sequence ID" value="NYE07928.1"/>
    <property type="molecule type" value="Genomic_DNA"/>
</dbReference>
<evidence type="ECO:0000256" key="1">
    <source>
        <dbReference type="ARBA" id="ARBA00004496"/>
    </source>
</evidence>
<evidence type="ECO:0000256" key="8">
    <source>
        <dbReference type="PROSITE-ProRule" id="PRU00169"/>
    </source>
</evidence>
<evidence type="ECO:0000256" key="2">
    <source>
        <dbReference type="ARBA" id="ARBA00022490"/>
    </source>
</evidence>
<evidence type="ECO:0000313" key="12">
    <source>
        <dbReference type="Proteomes" id="UP000548423"/>
    </source>
</evidence>
<comment type="caution">
    <text evidence="11">The sequence shown here is derived from an EMBL/GenBank/DDBJ whole genome shotgun (WGS) entry which is preliminary data.</text>
</comment>
<evidence type="ECO:0000256" key="5">
    <source>
        <dbReference type="ARBA" id="ARBA00023015"/>
    </source>
</evidence>
<evidence type="ECO:0000259" key="10">
    <source>
        <dbReference type="PROSITE" id="PS50110"/>
    </source>
</evidence>
<feature type="domain" description="Response regulatory" evidence="10">
    <location>
        <begin position="3"/>
        <end position="120"/>
    </location>
</feature>
<dbReference type="InterPro" id="IPR001789">
    <property type="entry name" value="Sig_transdc_resp-reg_receiver"/>
</dbReference>
<dbReference type="AlphaFoldDB" id="A0A852TL65"/>
<reference evidence="12" key="2">
    <citation type="submission" date="2020-08" db="EMBL/GenBank/DDBJ databases">
        <title>The Agave Microbiome: Exploring the role of microbial communities in plant adaptations to desert environments.</title>
        <authorList>
            <person name="Partida-Martinez L.P."/>
        </authorList>
    </citation>
    <scope>NUCLEOTIDE SEQUENCE [LARGE SCALE GENOMIC DNA]</scope>
    <source>
        <strain evidence="12">AT2.8</strain>
    </source>
</reference>
<accession>A0A852TL65</accession>
<dbReference type="Gene3D" id="1.10.10.60">
    <property type="entry name" value="Homeodomain-like"/>
    <property type="match status" value="2"/>
</dbReference>
<keyword evidence="4" id="KW-0902">Two-component regulatory system</keyword>
<dbReference type="InterPro" id="IPR018062">
    <property type="entry name" value="HTH_AraC-typ_CS"/>
</dbReference>
<dbReference type="GO" id="GO:0005737">
    <property type="term" value="C:cytoplasm"/>
    <property type="evidence" value="ECO:0007669"/>
    <property type="project" value="UniProtKB-SubCell"/>
</dbReference>
<evidence type="ECO:0000256" key="4">
    <source>
        <dbReference type="ARBA" id="ARBA00023012"/>
    </source>
</evidence>
<organism evidence="11 12">
    <name type="scientific">Neobacillus niacini</name>
    <dbReference type="NCBI Taxonomy" id="86668"/>
    <lineage>
        <taxon>Bacteria</taxon>
        <taxon>Bacillati</taxon>
        <taxon>Bacillota</taxon>
        <taxon>Bacilli</taxon>
        <taxon>Bacillales</taxon>
        <taxon>Bacillaceae</taxon>
        <taxon>Neobacillus</taxon>
    </lineage>
</organism>
<dbReference type="Gene3D" id="3.40.50.2300">
    <property type="match status" value="1"/>
</dbReference>
<dbReference type="CDD" id="cd17536">
    <property type="entry name" value="REC_YesN-like"/>
    <property type="match status" value="1"/>
</dbReference>
<dbReference type="PRINTS" id="PR00032">
    <property type="entry name" value="HTHARAC"/>
</dbReference>
<evidence type="ECO:0000256" key="7">
    <source>
        <dbReference type="ARBA" id="ARBA00023163"/>
    </source>
</evidence>
<name>A0A852TL65_9BACI</name>
<dbReference type="Pfam" id="PF00072">
    <property type="entry name" value="Response_reg"/>
    <property type="match status" value="1"/>
</dbReference>
<proteinExistence type="predicted"/>
<evidence type="ECO:0000256" key="6">
    <source>
        <dbReference type="ARBA" id="ARBA00023125"/>
    </source>
</evidence>
<dbReference type="SUPFAM" id="SSF52172">
    <property type="entry name" value="CheY-like"/>
    <property type="match status" value="1"/>
</dbReference>
<keyword evidence="6" id="KW-0238">DNA-binding</keyword>
<dbReference type="SMART" id="SM00342">
    <property type="entry name" value="HTH_ARAC"/>
    <property type="match status" value="1"/>
</dbReference>
<keyword evidence="5" id="KW-0805">Transcription regulation</keyword>
<dbReference type="GO" id="GO:0043565">
    <property type="term" value="F:sequence-specific DNA binding"/>
    <property type="evidence" value="ECO:0007669"/>
    <property type="project" value="InterPro"/>
</dbReference>
<comment type="subcellular location">
    <subcellularLocation>
        <location evidence="1">Cytoplasm</location>
    </subcellularLocation>
</comment>
<dbReference type="PANTHER" id="PTHR42713">
    <property type="entry name" value="HISTIDINE KINASE-RELATED"/>
    <property type="match status" value="1"/>
</dbReference>
<feature type="domain" description="HTH araC/xylS-type" evidence="9">
    <location>
        <begin position="408"/>
        <end position="506"/>
    </location>
</feature>
<evidence type="ECO:0000256" key="3">
    <source>
        <dbReference type="ARBA" id="ARBA00022553"/>
    </source>
</evidence>
<dbReference type="PROSITE" id="PS01124">
    <property type="entry name" value="HTH_ARAC_FAMILY_2"/>
    <property type="match status" value="1"/>
</dbReference>
<dbReference type="PANTHER" id="PTHR42713:SF3">
    <property type="entry name" value="TRANSCRIPTIONAL REGULATORY PROTEIN HPTR"/>
    <property type="match status" value="1"/>
</dbReference>
<dbReference type="SMART" id="SM00448">
    <property type="entry name" value="REC"/>
    <property type="match status" value="1"/>
</dbReference>
<dbReference type="GO" id="GO:0000160">
    <property type="term" value="P:phosphorelay signal transduction system"/>
    <property type="evidence" value="ECO:0007669"/>
    <property type="project" value="UniProtKB-KW"/>
</dbReference>
<dbReference type="InterPro" id="IPR051552">
    <property type="entry name" value="HptR"/>
</dbReference>
<keyword evidence="2" id="KW-0963">Cytoplasm</keyword>
<gene>
    <name evidence="11" type="ORF">F4694_004769</name>
</gene>
<evidence type="ECO:0000259" key="9">
    <source>
        <dbReference type="PROSITE" id="PS01124"/>
    </source>
</evidence>
<keyword evidence="3 8" id="KW-0597">Phosphoprotein</keyword>
<dbReference type="PROSITE" id="PS50110">
    <property type="entry name" value="RESPONSE_REGULATORY"/>
    <property type="match status" value="1"/>
</dbReference>
<dbReference type="InterPro" id="IPR009057">
    <property type="entry name" value="Homeodomain-like_sf"/>
</dbReference>
<dbReference type="SUPFAM" id="SSF46689">
    <property type="entry name" value="Homeodomain-like"/>
    <property type="match status" value="2"/>
</dbReference>
<dbReference type="Pfam" id="PF12833">
    <property type="entry name" value="HTH_18"/>
    <property type="match status" value="1"/>
</dbReference>
<dbReference type="GO" id="GO:0003700">
    <property type="term" value="F:DNA-binding transcription factor activity"/>
    <property type="evidence" value="ECO:0007669"/>
    <property type="project" value="InterPro"/>
</dbReference>
<dbReference type="InterPro" id="IPR018060">
    <property type="entry name" value="HTH_AraC"/>
</dbReference>
<feature type="modified residue" description="4-aspartylphosphate" evidence="8">
    <location>
        <position position="55"/>
    </location>
</feature>
<dbReference type="Proteomes" id="UP000548423">
    <property type="component" value="Unassembled WGS sequence"/>
</dbReference>
<evidence type="ECO:0000313" key="11">
    <source>
        <dbReference type="EMBL" id="NYE07928.1"/>
    </source>
</evidence>
<reference evidence="12" key="1">
    <citation type="submission" date="2020-07" db="EMBL/GenBank/DDBJ databases">
        <authorList>
            <person name="Partida-Martinez L."/>
            <person name="Huntemann M."/>
            <person name="Clum A."/>
            <person name="Wang J."/>
            <person name="Palaniappan K."/>
            <person name="Ritter S."/>
            <person name="Chen I.-M."/>
            <person name="Stamatis D."/>
            <person name="Reddy T."/>
            <person name="O'Malley R."/>
            <person name="Daum C."/>
            <person name="Shapiro N."/>
            <person name="Ivanova N."/>
            <person name="Kyrpides N."/>
            <person name="Woyke T."/>
        </authorList>
    </citation>
    <scope>NUCLEOTIDE SEQUENCE [LARGE SCALE GENOMIC DNA]</scope>
    <source>
        <strain evidence="12">AT2.8</strain>
    </source>
</reference>
<dbReference type="InterPro" id="IPR020449">
    <property type="entry name" value="Tscrpt_reg_AraC-type_HTH"/>
</dbReference>
<protein>
    <submittedName>
        <fullName evidence="11">Two-component system response regulator YesN</fullName>
    </submittedName>
</protein>
<dbReference type="PROSITE" id="PS00041">
    <property type="entry name" value="HTH_ARAC_FAMILY_1"/>
    <property type="match status" value="1"/>
</dbReference>